<organism evidence="2 3">
    <name type="scientific">Dillenia turbinata</name>
    <dbReference type="NCBI Taxonomy" id="194707"/>
    <lineage>
        <taxon>Eukaryota</taxon>
        <taxon>Viridiplantae</taxon>
        <taxon>Streptophyta</taxon>
        <taxon>Embryophyta</taxon>
        <taxon>Tracheophyta</taxon>
        <taxon>Spermatophyta</taxon>
        <taxon>Magnoliopsida</taxon>
        <taxon>eudicotyledons</taxon>
        <taxon>Gunneridae</taxon>
        <taxon>Pentapetalae</taxon>
        <taxon>Dilleniales</taxon>
        <taxon>Dilleniaceae</taxon>
        <taxon>Dillenia</taxon>
    </lineage>
</organism>
<name>A0AAN8WDM0_9MAGN</name>
<protein>
    <submittedName>
        <fullName evidence="2">Uncharacterized protein</fullName>
    </submittedName>
</protein>
<dbReference type="AlphaFoldDB" id="A0AAN8WDM0"/>
<dbReference type="EMBL" id="JBAMMX010000001">
    <property type="protein sequence ID" value="KAK6946821.1"/>
    <property type="molecule type" value="Genomic_DNA"/>
</dbReference>
<gene>
    <name evidence="2" type="ORF">RJ641_000294</name>
</gene>
<keyword evidence="1" id="KW-0812">Transmembrane</keyword>
<sequence length="335" mass="35824">MGGGVMRAAAKSAGVGVVHSAMRSMPSVPKAEHSVSAASRSVSRSISAVAATADGKPGVVLSVNTASSATLQKPSWEVDDWDFVNGEEDRMVLKTAESMPRLVFGGVPSLDEAKEATFELKEALEKVYLSSPRSTVSADSSLADKNSENVETTKACVTSEASIVFPGSKSAIQAFKFLKENTDAQHVVASIASDPNVWNAVMQNGALQEYLESRKIGASCLTAQPYVTETVAEGVLKVQESAKTFEYSSHEDEPNKSRRGRFICFLMNVKRSVVEMVSNLPDFLQNLFEGPASEKVGADDEDQSGQGKFFIKALEATSLFGLVVLVIMVVVLKRG</sequence>
<accession>A0AAN8WDM0</accession>
<evidence type="ECO:0000313" key="3">
    <source>
        <dbReference type="Proteomes" id="UP001370490"/>
    </source>
</evidence>
<evidence type="ECO:0000313" key="2">
    <source>
        <dbReference type="EMBL" id="KAK6946821.1"/>
    </source>
</evidence>
<proteinExistence type="predicted"/>
<feature type="transmembrane region" description="Helical" evidence="1">
    <location>
        <begin position="309"/>
        <end position="332"/>
    </location>
</feature>
<keyword evidence="1" id="KW-1133">Transmembrane helix</keyword>
<reference evidence="2 3" key="1">
    <citation type="submission" date="2023-12" db="EMBL/GenBank/DDBJ databases">
        <title>A high-quality genome assembly for Dillenia turbinata (Dilleniales).</title>
        <authorList>
            <person name="Chanderbali A."/>
        </authorList>
    </citation>
    <scope>NUCLEOTIDE SEQUENCE [LARGE SCALE GENOMIC DNA]</scope>
    <source>
        <strain evidence="2">LSX21</strain>
        <tissue evidence="2">Leaf</tissue>
    </source>
</reference>
<dbReference type="Proteomes" id="UP001370490">
    <property type="component" value="Unassembled WGS sequence"/>
</dbReference>
<comment type="caution">
    <text evidence="2">The sequence shown here is derived from an EMBL/GenBank/DDBJ whole genome shotgun (WGS) entry which is preliminary data.</text>
</comment>
<dbReference type="PANTHER" id="PTHR33625">
    <property type="entry name" value="OS08G0179900 PROTEIN"/>
    <property type="match status" value="1"/>
</dbReference>
<evidence type="ECO:0000256" key="1">
    <source>
        <dbReference type="SAM" id="Phobius"/>
    </source>
</evidence>
<keyword evidence="1" id="KW-0472">Membrane</keyword>
<keyword evidence="3" id="KW-1185">Reference proteome</keyword>
<dbReference type="PANTHER" id="PTHR33625:SF4">
    <property type="entry name" value="OS08G0179900 PROTEIN"/>
    <property type="match status" value="1"/>
</dbReference>